<keyword evidence="1" id="KW-1133">Transmembrane helix</keyword>
<dbReference type="Proteomes" id="UP000092154">
    <property type="component" value="Unassembled WGS sequence"/>
</dbReference>
<keyword evidence="1" id="KW-0472">Membrane</keyword>
<dbReference type="InParanoid" id="A0A1B7MF91"/>
<name>A0A1B7MF91_9AGAM</name>
<proteinExistence type="predicted"/>
<organism evidence="2 3">
    <name type="scientific">Rhizopogon vinicolor AM-OR11-026</name>
    <dbReference type="NCBI Taxonomy" id="1314800"/>
    <lineage>
        <taxon>Eukaryota</taxon>
        <taxon>Fungi</taxon>
        <taxon>Dikarya</taxon>
        <taxon>Basidiomycota</taxon>
        <taxon>Agaricomycotina</taxon>
        <taxon>Agaricomycetes</taxon>
        <taxon>Agaricomycetidae</taxon>
        <taxon>Boletales</taxon>
        <taxon>Suillineae</taxon>
        <taxon>Rhizopogonaceae</taxon>
        <taxon>Rhizopogon</taxon>
    </lineage>
</organism>
<feature type="transmembrane region" description="Helical" evidence="1">
    <location>
        <begin position="7"/>
        <end position="27"/>
    </location>
</feature>
<gene>
    <name evidence="2" type="ORF">K503DRAFT_703990</name>
</gene>
<keyword evidence="1" id="KW-0812">Transmembrane</keyword>
<sequence>VGARTQLASLVTFSITSLATFLPLPNICFFRDVFWPQHIFIPFALTHYATKQQRIRSNQIDLAYS</sequence>
<accession>A0A1B7MF91</accession>
<dbReference type="EMBL" id="KV449498">
    <property type="protein sequence ID" value="OAX31248.1"/>
    <property type="molecule type" value="Genomic_DNA"/>
</dbReference>
<evidence type="ECO:0000313" key="2">
    <source>
        <dbReference type="EMBL" id="OAX31248.1"/>
    </source>
</evidence>
<evidence type="ECO:0000256" key="1">
    <source>
        <dbReference type="SAM" id="Phobius"/>
    </source>
</evidence>
<feature type="non-terminal residue" evidence="2">
    <location>
        <position position="1"/>
    </location>
</feature>
<evidence type="ECO:0000313" key="3">
    <source>
        <dbReference type="Proteomes" id="UP000092154"/>
    </source>
</evidence>
<reference evidence="2 3" key="1">
    <citation type="submission" date="2016-06" db="EMBL/GenBank/DDBJ databases">
        <title>Comparative genomics of the ectomycorrhizal sister species Rhizopogon vinicolor and Rhizopogon vesiculosus (Basidiomycota: Boletales) reveals a divergence of the mating type B locus.</title>
        <authorList>
            <consortium name="DOE Joint Genome Institute"/>
            <person name="Mujic A.B."/>
            <person name="Kuo A."/>
            <person name="Tritt A."/>
            <person name="Lipzen A."/>
            <person name="Chen C."/>
            <person name="Johnson J."/>
            <person name="Sharma A."/>
            <person name="Barry K."/>
            <person name="Grigoriev I.V."/>
            <person name="Spatafora J.W."/>
        </authorList>
    </citation>
    <scope>NUCLEOTIDE SEQUENCE [LARGE SCALE GENOMIC DNA]</scope>
    <source>
        <strain evidence="2 3">AM-OR11-026</strain>
    </source>
</reference>
<protein>
    <submittedName>
        <fullName evidence="2">Uncharacterized protein</fullName>
    </submittedName>
</protein>
<keyword evidence="3" id="KW-1185">Reference proteome</keyword>
<dbReference type="AlphaFoldDB" id="A0A1B7MF91"/>